<gene>
    <name evidence="2" type="ORF">CTHT_0041600</name>
</gene>
<protein>
    <recommendedName>
        <fullName evidence="1">VOC domain-containing protein</fullName>
    </recommendedName>
</protein>
<dbReference type="PROSITE" id="PS51819">
    <property type="entry name" value="VOC"/>
    <property type="match status" value="1"/>
</dbReference>
<dbReference type="SUPFAM" id="SSF54593">
    <property type="entry name" value="Glyoxalase/Bleomycin resistance protein/Dihydroxybiphenyl dioxygenase"/>
    <property type="match status" value="1"/>
</dbReference>
<organism evidence="3">
    <name type="scientific">Chaetomium thermophilum (strain DSM 1495 / CBS 144.50 / IMI 039719)</name>
    <name type="common">Thermochaetoides thermophila</name>
    <dbReference type="NCBI Taxonomy" id="759272"/>
    <lineage>
        <taxon>Eukaryota</taxon>
        <taxon>Fungi</taxon>
        <taxon>Dikarya</taxon>
        <taxon>Ascomycota</taxon>
        <taxon>Pezizomycotina</taxon>
        <taxon>Sordariomycetes</taxon>
        <taxon>Sordariomycetidae</taxon>
        <taxon>Sordariales</taxon>
        <taxon>Chaetomiaceae</taxon>
        <taxon>Thermochaetoides</taxon>
    </lineage>
</organism>
<keyword evidence="3" id="KW-1185">Reference proteome</keyword>
<evidence type="ECO:0000259" key="1">
    <source>
        <dbReference type="PROSITE" id="PS51819"/>
    </source>
</evidence>
<dbReference type="GeneID" id="18258198"/>
<reference evidence="2 3" key="1">
    <citation type="journal article" date="2011" name="Cell">
        <title>Insight into structure and assembly of the nuclear pore complex by utilizing the genome of a eukaryotic thermophile.</title>
        <authorList>
            <person name="Amlacher S."/>
            <person name="Sarges P."/>
            <person name="Flemming D."/>
            <person name="van Noort V."/>
            <person name="Kunze R."/>
            <person name="Devos D.P."/>
            <person name="Arumugam M."/>
            <person name="Bork P."/>
            <person name="Hurt E."/>
        </authorList>
    </citation>
    <scope>NUCLEOTIDE SEQUENCE [LARGE SCALE GENOMIC DNA]</scope>
    <source>
        <strain evidence="3">DSM 1495 / CBS 144.50 / IMI 039719</strain>
    </source>
</reference>
<evidence type="ECO:0000313" key="2">
    <source>
        <dbReference type="EMBL" id="EGS19679.1"/>
    </source>
</evidence>
<dbReference type="RefSeq" id="XP_006694564.1">
    <property type="nucleotide sequence ID" value="XM_006694501.1"/>
</dbReference>
<dbReference type="PANTHER" id="PTHR36503:SF2">
    <property type="entry name" value="BLR2408 PROTEIN"/>
    <property type="match status" value="1"/>
</dbReference>
<dbReference type="OMA" id="FMYGHGF"/>
<dbReference type="eggNOG" id="ENOG502SY30">
    <property type="taxonomic scope" value="Eukaryota"/>
</dbReference>
<dbReference type="AlphaFoldDB" id="G0SAA7"/>
<evidence type="ECO:0000313" key="3">
    <source>
        <dbReference type="Proteomes" id="UP000008066"/>
    </source>
</evidence>
<feature type="domain" description="VOC" evidence="1">
    <location>
        <begin position="7"/>
        <end position="141"/>
    </location>
</feature>
<dbReference type="KEGG" id="cthr:CTHT_0041600"/>
<dbReference type="Gene3D" id="3.10.180.10">
    <property type="entry name" value="2,3-Dihydroxybiphenyl 1,2-Dioxygenase, domain 1"/>
    <property type="match status" value="1"/>
</dbReference>
<dbReference type="InterPro" id="IPR004360">
    <property type="entry name" value="Glyas_Fos-R_dOase_dom"/>
</dbReference>
<dbReference type="OrthoDB" id="4181370at2759"/>
<dbReference type="Pfam" id="PF00903">
    <property type="entry name" value="Glyoxalase"/>
    <property type="match status" value="1"/>
</dbReference>
<name>G0SAA7_CHATD</name>
<sequence>MSTTTAPPTFIISVPTTDIPSAKSFYTSLNFHFLPDWSDASSISFILPSPNNNIALMLHTHDRVKKFFRPGAIIADPKTTNEALFSISVKKPEEVDEWLDKAVKAGGEKDPFVMKEYGKDMGMYSRSFADPDGHIWEVMCWVAKCGQTGEVRTE</sequence>
<proteinExistence type="predicted"/>
<dbReference type="InterPro" id="IPR029068">
    <property type="entry name" value="Glyas_Bleomycin-R_OHBP_Dase"/>
</dbReference>
<dbReference type="InterPro" id="IPR037523">
    <property type="entry name" value="VOC_core"/>
</dbReference>
<dbReference type="Proteomes" id="UP000008066">
    <property type="component" value="Unassembled WGS sequence"/>
</dbReference>
<dbReference type="PANTHER" id="PTHR36503">
    <property type="entry name" value="BLR2520 PROTEIN"/>
    <property type="match status" value="1"/>
</dbReference>
<accession>G0SAA7</accession>
<dbReference type="EMBL" id="GL988043">
    <property type="protein sequence ID" value="EGS19679.1"/>
    <property type="molecule type" value="Genomic_DNA"/>
</dbReference>
<dbReference type="HOGENOM" id="CLU_046006_21_0_1"/>